<dbReference type="InterPro" id="IPR036390">
    <property type="entry name" value="WH_DNA-bd_sf"/>
</dbReference>
<name>A0A368XN94_9BURK</name>
<proteinExistence type="predicted"/>
<organism evidence="2 3">
    <name type="scientific">Pseudorhodoferax soli</name>
    <dbReference type="NCBI Taxonomy" id="545864"/>
    <lineage>
        <taxon>Bacteria</taxon>
        <taxon>Pseudomonadati</taxon>
        <taxon>Pseudomonadota</taxon>
        <taxon>Betaproteobacteria</taxon>
        <taxon>Burkholderiales</taxon>
        <taxon>Comamonadaceae</taxon>
    </lineage>
</organism>
<dbReference type="Proteomes" id="UP000252884">
    <property type="component" value="Unassembled WGS sequence"/>
</dbReference>
<dbReference type="OrthoDB" id="9757917at2"/>
<dbReference type="EMBL" id="QPJK01000006">
    <property type="protein sequence ID" value="RCW69443.1"/>
    <property type="molecule type" value="Genomic_DNA"/>
</dbReference>
<sequence length="591" mass="64305">MSVVRVAIPLLKGKRKFFLEKGRPWSLAEHVLLAALTSNPRTVGELAVAGDIPQRLVLEALIRLMRAGWVTLQQESKGVVFSATVAGHSVVGDEELPKLAKSTSRWMNFVIDKVTGTLYRSREMPFVEQHVVERRAARERLVWLKPRDLDAFDDTAGVLATLFEDDEKFLGIEPSAEKMVKRFAIATVRGTNVEGVPPRAPAELVELVMRAARNAAPSPMAEKSLQQDPGRQVPFADRPAPRAIDAVFRPEDLILGGTMHEEVLHEAIKKAKHRIIIHSTFISEQGIAQVQPSLIAAAKRGAIIDVLWGEDENKTDAVTTAKTIAKVRSSIEAEGLSLSIRVHPFSTRSHAKILICDDGKSERLSATVGSCNWLSSGFQNYEASIRFSDPDVVSAVLEQTADLTRGGDRHWTELTSEMARLASDARLQKPPAGVKAKVTLVLGPQHAQFARLARDSARRRMFVTSHRIGSAARPSVVLPTIAAVREHGIEARVFYGVASEGTAGASTSHDGHPVPSVQPVLTPKLHAKILAWDDDHVLITSQNWLSADPGESNVRREIGLMVSSKGIAKAVIDNFDAARGDGGVAAKADRA</sequence>
<dbReference type="GO" id="GO:0032049">
    <property type="term" value="P:cardiolipin biosynthetic process"/>
    <property type="evidence" value="ECO:0007669"/>
    <property type="project" value="UniProtKB-ARBA"/>
</dbReference>
<dbReference type="SUPFAM" id="SSF56024">
    <property type="entry name" value="Phospholipase D/nuclease"/>
    <property type="match status" value="2"/>
</dbReference>
<dbReference type="Gene3D" id="3.30.870.10">
    <property type="entry name" value="Endonuclease Chain A"/>
    <property type="match status" value="2"/>
</dbReference>
<accession>A0A368XN94</accession>
<protein>
    <submittedName>
        <fullName evidence="2">Phosphatidylserine/phosphatidylglycerophosphate/ cardiolipin synthase-like enzyme</fullName>
    </submittedName>
</protein>
<comment type="caution">
    <text evidence="2">The sequence shown here is derived from an EMBL/GenBank/DDBJ whole genome shotgun (WGS) entry which is preliminary data.</text>
</comment>
<dbReference type="RefSeq" id="WP_114469846.1">
    <property type="nucleotide sequence ID" value="NZ_QPJK01000006.1"/>
</dbReference>
<evidence type="ECO:0000313" key="2">
    <source>
        <dbReference type="EMBL" id="RCW69443.1"/>
    </source>
</evidence>
<dbReference type="AlphaFoldDB" id="A0A368XN94"/>
<dbReference type="InterPro" id="IPR025202">
    <property type="entry name" value="PLD-like_dom"/>
</dbReference>
<dbReference type="InterPro" id="IPR001736">
    <property type="entry name" value="PLipase_D/transphosphatidylase"/>
</dbReference>
<dbReference type="PROSITE" id="PS50035">
    <property type="entry name" value="PLD"/>
    <property type="match status" value="1"/>
</dbReference>
<dbReference type="PANTHER" id="PTHR21248">
    <property type="entry name" value="CARDIOLIPIN SYNTHASE"/>
    <property type="match status" value="1"/>
</dbReference>
<evidence type="ECO:0000259" key="1">
    <source>
        <dbReference type="PROSITE" id="PS50035"/>
    </source>
</evidence>
<dbReference type="Pfam" id="PF13091">
    <property type="entry name" value="PLDc_2"/>
    <property type="match status" value="1"/>
</dbReference>
<keyword evidence="3" id="KW-1185">Reference proteome</keyword>
<reference evidence="2 3" key="1">
    <citation type="submission" date="2018-07" db="EMBL/GenBank/DDBJ databases">
        <title>Genomic Encyclopedia of Type Strains, Phase IV (KMG-IV): sequencing the most valuable type-strain genomes for metagenomic binning, comparative biology and taxonomic classification.</title>
        <authorList>
            <person name="Goeker M."/>
        </authorList>
    </citation>
    <scope>NUCLEOTIDE SEQUENCE [LARGE SCALE GENOMIC DNA]</scope>
    <source>
        <strain evidence="2 3">DSM 21634</strain>
    </source>
</reference>
<evidence type="ECO:0000313" key="3">
    <source>
        <dbReference type="Proteomes" id="UP000252884"/>
    </source>
</evidence>
<gene>
    <name evidence="2" type="ORF">DES41_106317</name>
</gene>
<dbReference type="PANTHER" id="PTHR21248:SF22">
    <property type="entry name" value="PHOSPHOLIPASE D"/>
    <property type="match status" value="1"/>
</dbReference>
<dbReference type="GO" id="GO:0030572">
    <property type="term" value="F:phosphatidyltransferase activity"/>
    <property type="evidence" value="ECO:0007669"/>
    <property type="project" value="UniProtKB-ARBA"/>
</dbReference>
<feature type="domain" description="PLD phosphodiesterase" evidence="1">
    <location>
        <begin position="345"/>
        <end position="377"/>
    </location>
</feature>
<dbReference type="SUPFAM" id="SSF46785">
    <property type="entry name" value="Winged helix' DNA-binding domain"/>
    <property type="match status" value="1"/>
</dbReference>